<dbReference type="GeneID" id="105178350"/>
<proteinExistence type="inferred from homology"/>
<feature type="transmembrane region" description="Helical" evidence="6">
    <location>
        <begin position="277"/>
        <end position="296"/>
    </location>
</feature>
<comment type="similarity">
    <text evidence="2">Belongs to the peptidase S54 family.</text>
</comment>
<dbReference type="InterPro" id="IPR050925">
    <property type="entry name" value="Rhomboid_protease_S54"/>
</dbReference>
<sequence length="517" mass="57760">MCNFQVRGKNLHLWKYTHQLQTLSSPLSTLVFPGVHVSLSICKQRYRRTPSSYLFARISSFSFSEIAVVELFVEVIYMATVASNHKLFYTENNLLIAKGKREHASYDAITSPIKRTRRKSETVSKLDEIAIESSVLPRKHKLSHCSSTNWSPQKGKFCSVIKALSSTEKHLKSLDSYLGKVHNDAKQPSFENLNQKTESIGKSDQLKADNGLKSLEDYLGKVKGDAESENYVNKGFTALVSTSIKTDQESERERSYMELKTQYAGGKKKYADEAPDFYLIGVLASINIAVFLFEIATPVKNSDFGLFSLPMVYGAKINNLILTGEWWRLVTPMFLHSGIFHIALGSWVLFSFGHEVSQKYGSFTFLLIYVLGGISGNLISFLHTSEPTVGGTGPVFAVIGAWLIYQVQNKDVIATDASQKMFQNAIIATALSFVLSNFGPIDDWAHFAAACTGIAYGFLTCPSLQVKDIPPEVGRQERITLVRRYADPCKSLICFSLFLLLLSSSLFIFEPPLYLIE</sequence>
<keyword evidence="3 6" id="KW-0812">Transmembrane</keyword>
<dbReference type="GO" id="GO:0004252">
    <property type="term" value="F:serine-type endopeptidase activity"/>
    <property type="evidence" value="ECO:0007669"/>
    <property type="project" value="InterPro"/>
</dbReference>
<comment type="subcellular location">
    <subcellularLocation>
        <location evidence="1">Membrane</location>
        <topology evidence="1">Multi-pass membrane protein</topology>
    </subcellularLocation>
</comment>
<evidence type="ECO:0000256" key="5">
    <source>
        <dbReference type="ARBA" id="ARBA00023136"/>
    </source>
</evidence>
<dbReference type="RefSeq" id="XP_020554583.1">
    <property type="nucleotide sequence ID" value="XM_020698924.1"/>
</dbReference>
<dbReference type="Gene3D" id="1.20.1540.10">
    <property type="entry name" value="Rhomboid-like"/>
    <property type="match status" value="1"/>
</dbReference>
<dbReference type="InterPro" id="IPR035952">
    <property type="entry name" value="Rhomboid-like_sf"/>
</dbReference>
<evidence type="ECO:0000256" key="4">
    <source>
        <dbReference type="ARBA" id="ARBA00022989"/>
    </source>
</evidence>
<dbReference type="Proteomes" id="UP000504604">
    <property type="component" value="Linkage group LG15"/>
</dbReference>
<organism evidence="8 9">
    <name type="scientific">Sesamum indicum</name>
    <name type="common">Oriental sesame</name>
    <name type="synonym">Sesamum orientale</name>
    <dbReference type="NCBI Taxonomy" id="4182"/>
    <lineage>
        <taxon>Eukaryota</taxon>
        <taxon>Viridiplantae</taxon>
        <taxon>Streptophyta</taxon>
        <taxon>Embryophyta</taxon>
        <taxon>Tracheophyta</taxon>
        <taxon>Spermatophyta</taxon>
        <taxon>Magnoliopsida</taxon>
        <taxon>eudicotyledons</taxon>
        <taxon>Gunneridae</taxon>
        <taxon>Pentapetalae</taxon>
        <taxon>asterids</taxon>
        <taxon>lamiids</taxon>
        <taxon>Lamiales</taxon>
        <taxon>Pedaliaceae</taxon>
        <taxon>Sesamum</taxon>
    </lineage>
</organism>
<dbReference type="PANTHER" id="PTHR43731:SF30">
    <property type="entry name" value="RHOMBOID-LIKE PROTEIN 9, CHLOROPLASTIC"/>
    <property type="match status" value="1"/>
</dbReference>
<dbReference type="AlphaFoldDB" id="A0A8M8V6A4"/>
<keyword evidence="8" id="KW-1185">Reference proteome</keyword>
<dbReference type="OrthoDB" id="418595at2759"/>
<dbReference type="PANTHER" id="PTHR43731">
    <property type="entry name" value="RHOMBOID PROTEASE"/>
    <property type="match status" value="1"/>
</dbReference>
<dbReference type="GO" id="GO:0016020">
    <property type="term" value="C:membrane"/>
    <property type="evidence" value="ECO:0007669"/>
    <property type="project" value="UniProtKB-SubCell"/>
</dbReference>
<feature type="transmembrane region" description="Helical" evidence="6">
    <location>
        <begin position="388"/>
        <end position="405"/>
    </location>
</feature>
<evidence type="ECO:0000256" key="1">
    <source>
        <dbReference type="ARBA" id="ARBA00004141"/>
    </source>
</evidence>
<dbReference type="Pfam" id="PF01694">
    <property type="entry name" value="Rhomboid"/>
    <property type="match status" value="1"/>
</dbReference>
<name>A0A8M8V6A4_SESIN</name>
<evidence type="ECO:0000256" key="3">
    <source>
        <dbReference type="ARBA" id="ARBA00022692"/>
    </source>
</evidence>
<dbReference type="SUPFAM" id="SSF144091">
    <property type="entry name" value="Rhomboid-like"/>
    <property type="match status" value="1"/>
</dbReference>
<feature type="domain" description="Peptidase S54 rhomboid" evidence="7">
    <location>
        <begin position="324"/>
        <end position="462"/>
    </location>
</feature>
<dbReference type="KEGG" id="sind:105178350"/>
<evidence type="ECO:0000256" key="6">
    <source>
        <dbReference type="SAM" id="Phobius"/>
    </source>
</evidence>
<keyword evidence="5 6" id="KW-0472">Membrane</keyword>
<dbReference type="InterPro" id="IPR022764">
    <property type="entry name" value="Peptidase_S54_rhomboid_dom"/>
</dbReference>
<gene>
    <name evidence="9" type="primary">LOC105178350</name>
</gene>
<keyword evidence="4 6" id="KW-1133">Transmembrane helix</keyword>
<evidence type="ECO:0000313" key="9">
    <source>
        <dbReference type="RefSeq" id="XP_020554583.1"/>
    </source>
</evidence>
<evidence type="ECO:0000259" key="7">
    <source>
        <dbReference type="Pfam" id="PF01694"/>
    </source>
</evidence>
<dbReference type="FunFam" id="1.20.1540.10:FF:000017">
    <property type="entry name" value="RHOMBOID-like protein 9, chloroplastic"/>
    <property type="match status" value="1"/>
</dbReference>
<accession>A0A8M8V6A4</accession>
<evidence type="ECO:0000256" key="2">
    <source>
        <dbReference type="ARBA" id="ARBA00009045"/>
    </source>
</evidence>
<evidence type="ECO:0000313" key="8">
    <source>
        <dbReference type="Proteomes" id="UP000504604"/>
    </source>
</evidence>
<protein>
    <submittedName>
        <fullName evidence="9">RHOMBOID-like protein 9, chloroplastic isoform X1</fullName>
    </submittedName>
</protein>
<feature type="transmembrane region" description="Helical" evidence="6">
    <location>
        <begin position="329"/>
        <end position="350"/>
    </location>
</feature>
<feature type="transmembrane region" description="Helical" evidence="6">
    <location>
        <begin position="362"/>
        <end position="382"/>
    </location>
</feature>
<feature type="transmembrane region" description="Helical" evidence="6">
    <location>
        <begin position="485"/>
        <end position="509"/>
    </location>
</feature>
<reference evidence="9" key="1">
    <citation type="submission" date="2025-08" db="UniProtKB">
        <authorList>
            <consortium name="RefSeq"/>
        </authorList>
    </citation>
    <scope>IDENTIFICATION</scope>
</reference>